<dbReference type="PANTHER" id="PTHR33371">
    <property type="entry name" value="INTERMEMBRANE PHOSPHOLIPID TRANSPORT SYSTEM BINDING PROTEIN MLAD-RELATED"/>
    <property type="match status" value="1"/>
</dbReference>
<accession>A0AAU7CH24</accession>
<sequence>MYGRSSIREILIGAVIVVALASLLGLVGLASSGPGFLTSKRTIDVVFRDGQGIRVGSPVRIAGIDSGRVVDIDLTEVEGFLVAKLKLSLPTKLAKKLRQDVKVTIQSSLSGQSRVNILSSGTSTVALVPGQVVQGVASTFFDPILEQVGLGPVERSHLSHTISEVRQTVDAVSPRVRQILGTVQETASGVRESAEAIRPALESSAGNIEDLVKRIAATGPKIEAALSRLESITTQADGLLTENRPNIRDSITGLRDLLATIQDITNKDRVKIERLLDGLDGTRARADRVLYQADVITTHGAQIMTKGRADMERTVANVRDATDWGNKLVQKIFANPFVLSPFYKPTPEDVRVQAVYDTAQIFTKGAQELHDLVKTLDAMQTKSTDPSQRQEVTQIQQHIQAVTARLGQTSQLLADSLKPTPRNARMQR</sequence>
<proteinExistence type="predicted"/>
<dbReference type="PANTHER" id="PTHR33371:SF4">
    <property type="entry name" value="INTERMEMBRANE PHOSPHOLIPID TRANSPORT SYSTEM BINDING PROTEIN MLAD"/>
    <property type="match status" value="1"/>
</dbReference>
<dbReference type="RefSeq" id="WP_406697100.1">
    <property type="nucleotide sequence ID" value="NZ_CP155447.1"/>
</dbReference>
<name>A0AAU7CH24_9BACT</name>
<reference evidence="2" key="1">
    <citation type="submission" date="2024-05" db="EMBL/GenBank/DDBJ databases">
        <title>Planctomycetes of the genus Singulisphaera possess chitinolytic capabilities.</title>
        <authorList>
            <person name="Ivanova A."/>
        </authorList>
    </citation>
    <scope>NUCLEOTIDE SEQUENCE</scope>
    <source>
        <strain evidence="2">Ch08T</strain>
    </source>
</reference>
<dbReference type="Pfam" id="PF02470">
    <property type="entry name" value="MlaD"/>
    <property type="match status" value="1"/>
</dbReference>
<evidence type="ECO:0000313" key="2">
    <source>
        <dbReference type="EMBL" id="XBH04348.1"/>
    </source>
</evidence>
<evidence type="ECO:0000259" key="1">
    <source>
        <dbReference type="Pfam" id="PF02470"/>
    </source>
</evidence>
<dbReference type="AlphaFoldDB" id="A0AAU7CH24"/>
<feature type="domain" description="Mce/MlaD" evidence="1">
    <location>
        <begin position="40"/>
        <end position="117"/>
    </location>
</feature>
<dbReference type="EMBL" id="CP155447">
    <property type="protein sequence ID" value="XBH04348.1"/>
    <property type="molecule type" value="Genomic_DNA"/>
</dbReference>
<organism evidence="2">
    <name type="scientific">Singulisphaera sp. Ch08</name>
    <dbReference type="NCBI Taxonomy" id="3120278"/>
    <lineage>
        <taxon>Bacteria</taxon>
        <taxon>Pseudomonadati</taxon>
        <taxon>Planctomycetota</taxon>
        <taxon>Planctomycetia</taxon>
        <taxon>Isosphaerales</taxon>
        <taxon>Isosphaeraceae</taxon>
        <taxon>Singulisphaera</taxon>
    </lineage>
</organism>
<dbReference type="InterPro" id="IPR003399">
    <property type="entry name" value="Mce/MlaD"/>
</dbReference>
<gene>
    <name evidence="2" type="ORF">V5E97_39565</name>
</gene>
<protein>
    <submittedName>
        <fullName evidence="2">MlaD family protein</fullName>
    </submittedName>
</protein>
<dbReference type="InterPro" id="IPR052336">
    <property type="entry name" value="MlaD_Phospholipid_Transporter"/>
</dbReference>